<organism evidence="1 2">
    <name type="scientific">Phocaeicola coprophilus</name>
    <dbReference type="NCBI Taxonomy" id="387090"/>
    <lineage>
        <taxon>Bacteria</taxon>
        <taxon>Pseudomonadati</taxon>
        <taxon>Bacteroidota</taxon>
        <taxon>Bacteroidia</taxon>
        <taxon>Bacteroidales</taxon>
        <taxon>Bacteroidaceae</taxon>
        <taxon>Phocaeicola</taxon>
    </lineage>
</organism>
<protein>
    <submittedName>
        <fullName evidence="1">Uncharacterized protein</fullName>
    </submittedName>
</protein>
<comment type="caution">
    <text evidence="1">The sequence shown here is derived from an EMBL/GenBank/DDBJ whole genome shotgun (WGS) entry which is preliminary data.</text>
</comment>
<accession>A0A413SWX8</accession>
<sequence>MLFQMRKLAPLKVATIFLACLYDYGSRLVKVIDLGMPVVRIASDRRSNTLYAIGLNPDYMLVKYWGFDMKTVEVIVENAGNNLKP</sequence>
<evidence type="ECO:0000313" key="1">
    <source>
        <dbReference type="EMBL" id="RHA73726.1"/>
    </source>
</evidence>
<name>A0A413SWX8_9BACT</name>
<proteinExistence type="predicted"/>
<dbReference type="EMBL" id="QSFT01000031">
    <property type="protein sequence ID" value="RHA73726.1"/>
    <property type="molecule type" value="Genomic_DNA"/>
</dbReference>
<gene>
    <name evidence="1" type="ORF">DW921_12080</name>
</gene>
<dbReference type="Proteomes" id="UP000283855">
    <property type="component" value="Unassembled WGS sequence"/>
</dbReference>
<evidence type="ECO:0000313" key="2">
    <source>
        <dbReference type="Proteomes" id="UP000283855"/>
    </source>
</evidence>
<reference evidence="1 2" key="1">
    <citation type="submission" date="2018-08" db="EMBL/GenBank/DDBJ databases">
        <title>A genome reference for cultivated species of the human gut microbiota.</title>
        <authorList>
            <person name="Zou Y."/>
            <person name="Xue W."/>
            <person name="Luo G."/>
        </authorList>
    </citation>
    <scope>NUCLEOTIDE SEQUENCE [LARGE SCALE GENOMIC DNA]</scope>
    <source>
        <strain evidence="1 2">AM42-38</strain>
    </source>
</reference>
<dbReference type="AlphaFoldDB" id="A0A413SWX8"/>